<evidence type="ECO:0000256" key="4">
    <source>
        <dbReference type="ARBA" id="ARBA00023163"/>
    </source>
</evidence>
<accession>A0A9P9FJD8</accession>
<dbReference type="PROSITE" id="PS50048">
    <property type="entry name" value="ZN2_CY6_FUNGAL_2"/>
    <property type="match status" value="1"/>
</dbReference>
<dbReference type="SUPFAM" id="SSF57701">
    <property type="entry name" value="Zn2/Cys6 DNA-binding domain"/>
    <property type="match status" value="1"/>
</dbReference>
<keyword evidence="2" id="KW-0805">Transcription regulation</keyword>
<dbReference type="GO" id="GO:0008270">
    <property type="term" value="F:zinc ion binding"/>
    <property type="evidence" value="ECO:0007669"/>
    <property type="project" value="InterPro"/>
</dbReference>
<evidence type="ECO:0000256" key="6">
    <source>
        <dbReference type="SAM" id="MobiDB-lite"/>
    </source>
</evidence>
<dbReference type="GO" id="GO:0000435">
    <property type="term" value="P:positive regulation of transcription from RNA polymerase II promoter by galactose"/>
    <property type="evidence" value="ECO:0007669"/>
    <property type="project" value="TreeGrafter"/>
</dbReference>
<evidence type="ECO:0000256" key="2">
    <source>
        <dbReference type="ARBA" id="ARBA00023015"/>
    </source>
</evidence>
<feature type="compositionally biased region" description="Polar residues" evidence="6">
    <location>
        <begin position="198"/>
        <end position="207"/>
    </location>
</feature>
<feature type="region of interest" description="Disordered" evidence="6">
    <location>
        <begin position="1"/>
        <end position="23"/>
    </location>
</feature>
<dbReference type="InterPro" id="IPR051127">
    <property type="entry name" value="Fungal_SecMet_Regulators"/>
</dbReference>
<dbReference type="Pfam" id="PF04082">
    <property type="entry name" value="Fungal_trans"/>
    <property type="match status" value="1"/>
</dbReference>
<gene>
    <name evidence="8" type="ORF">EDB81DRAFT_249204</name>
</gene>
<feature type="compositionally biased region" description="Polar residues" evidence="6">
    <location>
        <begin position="693"/>
        <end position="712"/>
    </location>
</feature>
<protein>
    <recommendedName>
        <fullName evidence="7">Zn(2)-C6 fungal-type domain-containing protein</fullName>
    </recommendedName>
</protein>
<dbReference type="AlphaFoldDB" id="A0A9P9FJD8"/>
<feature type="region of interest" description="Disordered" evidence="6">
    <location>
        <begin position="692"/>
        <end position="730"/>
    </location>
</feature>
<evidence type="ECO:0000256" key="1">
    <source>
        <dbReference type="ARBA" id="ARBA00022723"/>
    </source>
</evidence>
<keyword evidence="4" id="KW-0804">Transcription</keyword>
<dbReference type="SMART" id="SM00066">
    <property type="entry name" value="GAL4"/>
    <property type="match status" value="1"/>
</dbReference>
<feature type="compositionally biased region" description="Acidic residues" evidence="6">
    <location>
        <begin position="212"/>
        <end position="221"/>
    </location>
</feature>
<feature type="domain" description="Zn(2)-C6 fungal-type" evidence="7">
    <location>
        <begin position="32"/>
        <end position="61"/>
    </location>
</feature>
<dbReference type="GO" id="GO:0005634">
    <property type="term" value="C:nucleus"/>
    <property type="evidence" value="ECO:0007669"/>
    <property type="project" value="TreeGrafter"/>
</dbReference>
<keyword evidence="5" id="KW-0539">Nucleus</keyword>
<dbReference type="CDD" id="cd00067">
    <property type="entry name" value="GAL4"/>
    <property type="match status" value="1"/>
</dbReference>
<dbReference type="GO" id="GO:0000981">
    <property type="term" value="F:DNA-binding transcription factor activity, RNA polymerase II-specific"/>
    <property type="evidence" value="ECO:0007669"/>
    <property type="project" value="InterPro"/>
</dbReference>
<organism evidence="8 9">
    <name type="scientific">Dactylonectria macrodidyma</name>
    <dbReference type="NCBI Taxonomy" id="307937"/>
    <lineage>
        <taxon>Eukaryota</taxon>
        <taxon>Fungi</taxon>
        <taxon>Dikarya</taxon>
        <taxon>Ascomycota</taxon>
        <taxon>Pezizomycotina</taxon>
        <taxon>Sordariomycetes</taxon>
        <taxon>Hypocreomycetidae</taxon>
        <taxon>Hypocreales</taxon>
        <taxon>Nectriaceae</taxon>
        <taxon>Dactylonectria</taxon>
    </lineage>
</organism>
<proteinExistence type="predicted"/>
<keyword evidence="3" id="KW-0238">DNA-binding</keyword>
<keyword evidence="9" id="KW-1185">Reference proteome</keyword>
<comment type="caution">
    <text evidence="8">The sequence shown here is derived from an EMBL/GenBank/DDBJ whole genome shotgun (WGS) entry which is preliminary data.</text>
</comment>
<dbReference type="OrthoDB" id="2123952at2759"/>
<dbReference type="PANTHER" id="PTHR47424">
    <property type="entry name" value="REGULATORY PROTEIN GAL4"/>
    <property type="match status" value="1"/>
</dbReference>
<dbReference type="SMART" id="SM00906">
    <property type="entry name" value="Fungal_trans"/>
    <property type="match status" value="1"/>
</dbReference>
<dbReference type="Proteomes" id="UP000738349">
    <property type="component" value="Unassembled WGS sequence"/>
</dbReference>
<keyword evidence="1" id="KW-0479">Metal-binding</keyword>
<dbReference type="PROSITE" id="PS00463">
    <property type="entry name" value="ZN2_CY6_FUNGAL_1"/>
    <property type="match status" value="1"/>
</dbReference>
<evidence type="ECO:0000259" key="7">
    <source>
        <dbReference type="PROSITE" id="PS50048"/>
    </source>
</evidence>
<dbReference type="InterPro" id="IPR036864">
    <property type="entry name" value="Zn2-C6_fun-type_DNA-bd_sf"/>
</dbReference>
<dbReference type="InterPro" id="IPR007219">
    <property type="entry name" value="XnlR_reg_dom"/>
</dbReference>
<dbReference type="EMBL" id="JAGMUV010000003">
    <property type="protein sequence ID" value="KAH7165253.1"/>
    <property type="molecule type" value="Genomic_DNA"/>
</dbReference>
<dbReference type="InterPro" id="IPR001138">
    <property type="entry name" value="Zn2Cys6_DnaBD"/>
</dbReference>
<dbReference type="Pfam" id="PF00172">
    <property type="entry name" value="Zn_clus"/>
    <property type="match status" value="1"/>
</dbReference>
<dbReference type="GO" id="GO:0000978">
    <property type="term" value="F:RNA polymerase II cis-regulatory region sequence-specific DNA binding"/>
    <property type="evidence" value="ECO:0007669"/>
    <property type="project" value="TreeGrafter"/>
</dbReference>
<dbReference type="Gene3D" id="4.10.240.10">
    <property type="entry name" value="Zn(2)-C6 fungal-type DNA-binding domain"/>
    <property type="match status" value="1"/>
</dbReference>
<name>A0A9P9FJD8_9HYPO</name>
<reference evidence="8" key="1">
    <citation type="journal article" date="2021" name="Nat. Commun.">
        <title>Genetic determinants of endophytism in the Arabidopsis root mycobiome.</title>
        <authorList>
            <person name="Mesny F."/>
            <person name="Miyauchi S."/>
            <person name="Thiergart T."/>
            <person name="Pickel B."/>
            <person name="Atanasova L."/>
            <person name="Karlsson M."/>
            <person name="Huettel B."/>
            <person name="Barry K.W."/>
            <person name="Haridas S."/>
            <person name="Chen C."/>
            <person name="Bauer D."/>
            <person name="Andreopoulos W."/>
            <person name="Pangilinan J."/>
            <person name="LaButti K."/>
            <person name="Riley R."/>
            <person name="Lipzen A."/>
            <person name="Clum A."/>
            <person name="Drula E."/>
            <person name="Henrissat B."/>
            <person name="Kohler A."/>
            <person name="Grigoriev I.V."/>
            <person name="Martin F.M."/>
            <person name="Hacquard S."/>
        </authorList>
    </citation>
    <scope>NUCLEOTIDE SEQUENCE</scope>
    <source>
        <strain evidence="8">MPI-CAGE-AT-0147</strain>
    </source>
</reference>
<feature type="region of interest" description="Disordered" evidence="6">
    <location>
        <begin position="120"/>
        <end position="181"/>
    </location>
</feature>
<evidence type="ECO:0000256" key="3">
    <source>
        <dbReference type="ARBA" id="ARBA00023125"/>
    </source>
</evidence>
<sequence>MTETSESRGTKRTSAHRATDTGKRRAPYALRACEACRRRKGKCDGRHPCGHCVGRGQNCFFSSSSQGPAEWSDIPTLANDADQVAGHQLDEPANPAVSSASGGSIFELVSSLKDQLDSLTSHVRSSSGPPIPTNLPSAINLPPSFQSQSPERIETGPSKELAGSDGQPHRQTSQGFYGPTSPDYSLNVAQMKIREAGSATSPSQRPQLPSIDDADASDDDSGIVGVDVSGLSRDAWPPRNQRGQLHLQQFRSLMNLQEAARLLFVYQEVVGDFHPLVDLDDLMSKTRVWYTGEPSARGGRDYSPVQVKPSTDENDLLILNLALAIGLRAESTPCSTSSNIESMLQSSFQDIVNAKVVSPASSIKDVKIILLTALYFFFQDMLRSAWRMCGIAGRVLMELGFHNGDVSRHVLDSETERTEVAIVMCSIVTLDRQWSAATGLPTNFQHSSFEPLPKSSIKNPYLKAMLSFIQISDKFNDPISCAAKGERYEDQDAFDVMNFQVEQWRKKAVDNQPISNFGTWHSNPSARPPSWAIVLHLRADSIRSLLLRPCFFSESEVETGREHLRPALDLASHMVNVLFTLDTTTDIYRTQHPYYQHLLASACALFFLLIAFVKQNHASLAGDLTVDFVDSVSRIFRMTLTLAGTYAKTSRASRRLWKRLSEMRVTLANLNLLPDPLPEQIGQHFRTNVVEPESSTGQNARYTQNTGASRSSWRGRFHGQGPGFSPPVIEGNATQSFSAALGTFPDNDLQLAWPESLLSNWPMGDDNVLFSEGMF</sequence>
<dbReference type="CDD" id="cd12148">
    <property type="entry name" value="fungal_TF_MHR"/>
    <property type="match status" value="1"/>
</dbReference>
<dbReference type="PANTHER" id="PTHR47424:SF3">
    <property type="entry name" value="REGULATORY PROTEIN GAL4"/>
    <property type="match status" value="1"/>
</dbReference>
<dbReference type="GO" id="GO:0006351">
    <property type="term" value="P:DNA-templated transcription"/>
    <property type="evidence" value="ECO:0007669"/>
    <property type="project" value="InterPro"/>
</dbReference>
<evidence type="ECO:0000313" key="9">
    <source>
        <dbReference type="Proteomes" id="UP000738349"/>
    </source>
</evidence>
<evidence type="ECO:0000313" key="8">
    <source>
        <dbReference type="EMBL" id="KAH7165253.1"/>
    </source>
</evidence>
<evidence type="ECO:0000256" key="5">
    <source>
        <dbReference type="ARBA" id="ARBA00023242"/>
    </source>
</evidence>
<feature type="region of interest" description="Disordered" evidence="6">
    <location>
        <begin position="196"/>
        <end position="222"/>
    </location>
</feature>